<protein>
    <submittedName>
        <fullName evidence="5">Restriction endonuclease subunit S</fullName>
    </submittedName>
</protein>
<proteinExistence type="inferred from homology"/>
<evidence type="ECO:0000256" key="3">
    <source>
        <dbReference type="ARBA" id="ARBA00023125"/>
    </source>
</evidence>
<dbReference type="Gene3D" id="3.90.220.20">
    <property type="entry name" value="DNA methylase specificity domains"/>
    <property type="match status" value="2"/>
</dbReference>
<dbReference type="GO" id="GO:0009307">
    <property type="term" value="P:DNA restriction-modification system"/>
    <property type="evidence" value="ECO:0007669"/>
    <property type="project" value="UniProtKB-KW"/>
</dbReference>
<keyword evidence="5" id="KW-0255">Endonuclease</keyword>
<dbReference type="Proteomes" id="UP000473531">
    <property type="component" value="Unassembled WGS sequence"/>
</dbReference>
<dbReference type="AlphaFoldDB" id="A0A6L7GIJ5"/>
<keyword evidence="6" id="KW-1185">Reference proteome</keyword>
<dbReference type="InterPro" id="IPR000055">
    <property type="entry name" value="Restrct_endonuc_typeI_TRD"/>
</dbReference>
<dbReference type="CDD" id="cd17243">
    <property type="entry name" value="RMtype1_S_AchA6I-TRD2-CR2_like"/>
    <property type="match status" value="1"/>
</dbReference>
<evidence type="ECO:0000313" key="6">
    <source>
        <dbReference type="Proteomes" id="UP000473531"/>
    </source>
</evidence>
<gene>
    <name evidence="5" type="ORF">GRI44_07085</name>
</gene>
<keyword evidence="5" id="KW-0540">Nuclease</keyword>
<dbReference type="GO" id="GO:0004519">
    <property type="term" value="F:endonuclease activity"/>
    <property type="evidence" value="ECO:0007669"/>
    <property type="project" value="UniProtKB-KW"/>
</dbReference>
<feature type="domain" description="Type I restriction modification DNA specificity" evidence="4">
    <location>
        <begin position="31"/>
        <end position="179"/>
    </location>
</feature>
<organism evidence="5 6">
    <name type="scientific">Allopontixanthobacter confluentis</name>
    <dbReference type="NCBI Taxonomy" id="1849021"/>
    <lineage>
        <taxon>Bacteria</taxon>
        <taxon>Pseudomonadati</taxon>
        <taxon>Pseudomonadota</taxon>
        <taxon>Alphaproteobacteria</taxon>
        <taxon>Sphingomonadales</taxon>
        <taxon>Erythrobacteraceae</taxon>
        <taxon>Allopontixanthobacter</taxon>
    </lineage>
</organism>
<dbReference type="InterPro" id="IPR052021">
    <property type="entry name" value="Type-I_RS_S_subunit"/>
</dbReference>
<dbReference type="Pfam" id="PF01420">
    <property type="entry name" value="Methylase_S"/>
    <property type="match status" value="2"/>
</dbReference>
<dbReference type="InterPro" id="IPR044946">
    <property type="entry name" value="Restrct_endonuc_typeI_TRD_sf"/>
</dbReference>
<comment type="similarity">
    <text evidence="1">Belongs to the type-I restriction system S methylase family.</text>
</comment>
<dbReference type="PANTHER" id="PTHR30408:SF13">
    <property type="entry name" value="TYPE I RESTRICTION ENZYME HINDI SPECIFICITY SUBUNIT"/>
    <property type="match status" value="1"/>
</dbReference>
<evidence type="ECO:0000256" key="1">
    <source>
        <dbReference type="ARBA" id="ARBA00010923"/>
    </source>
</evidence>
<dbReference type="Gene3D" id="1.10.287.1120">
    <property type="entry name" value="Bipartite methylase S protein"/>
    <property type="match status" value="1"/>
</dbReference>
<accession>A0A6L7GIJ5</accession>
<evidence type="ECO:0000256" key="2">
    <source>
        <dbReference type="ARBA" id="ARBA00022747"/>
    </source>
</evidence>
<feature type="domain" description="Type I restriction modification DNA specificity" evidence="4">
    <location>
        <begin position="232"/>
        <end position="379"/>
    </location>
</feature>
<keyword evidence="5" id="KW-0378">Hydrolase</keyword>
<dbReference type="PANTHER" id="PTHR30408">
    <property type="entry name" value="TYPE-1 RESTRICTION ENZYME ECOKI SPECIFICITY PROTEIN"/>
    <property type="match status" value="1"/>
</dbReference>
<dbReference type="RefSeq" id="WP_269800989.1">
    <property type="nucleotide sequence ID" value="NZ_WTYU01000001.1"/>
</dbReference>
<dbReference type="EMBL" id="WTYU01000001">
    <property type="protein sequence ID" value="MXP14511.1"/>
    <property type="molecule type" value="Genomic_DNA"/>
</dbReference>
<evidence type="ECO:0000259" key="4">
    <source>
        <dbReference type="Pfam" id="PF01420"/>
    </source>
</evidence>
<dbReference type="SUPFAM" id="SSF116734">
    <property type="entry name" value="DNA methylase specificity domain"/>
    <property type="match status" value="2"/>
</dbReference>
<evidence type="ECO:0000313" key="5">
    <source>
        <dbReference type="EMBL" id="MXP14511.1"/>
    </source>
</evidence>
<sequence length="437" mass="47443">MPEKPLIDLVSPSRKVCYGIVQPGKPVSAGVPVLRVNNFTEGRLFTDDVMTVDQEIESKYPRSRLKGGELLVTLVGSVGQSAIAGPELAGWNVARAVGVIPIDDPVLVKWVNYVIRSDPAQQYFLQRANTTVQTTLNLGDLAVLPIPMPSRSEIAAIVSFLSALDDKIELNRRTNETLEAQARALFRDWFVDFGPVKAKAKAKASAPNAPTPYLAPDLWSLFPDRIGDDGVPEGWTDAPLTEHFSIIGGGTPKTTVPAYWDGQIPWFSVVDTPSSSNVFVTETQKNVTVEGVANSSAKIIRGGTTIISARGTVGNLAMAGQRMTFNQSCYALQGVGDASDAFVYLAAQHMVDRLKSMAHGSVFSTITRDTFKSLKLAKPCGPAHEAFEDIASAFFQKMKQNVIENQTLARTRDLLLPKLMSGQVRVGEVEKKLNKVL</sequence>
<name>A0A6L7GIJ5_9SPHN</name>
<reference evidence="5 6" key="1">
    <citation type="submission" date="2019-12" db="EMBL/GenBank/DDBJ databases">
        <title>Genomic-based taxomic classification of the family Erythrobacteraceae.</title>
        <authorList>
            <person name="Xu L."/>
        </authorList>
    </citation>
    <scope>NUCLEOTIDE SEQUENCE [LARGE SCALE GENOMIC DNA]</scope>
    <source>
        <strain evidence="5 6">KCTC 52259</strain>
    </source>
</reference>
<comment type="caution">
    <text evidence="5">The sequence shown here is derived from an EMBL/GenBank/DDBJ whole genome shotgun (WGS) entry which is preliminary data.</text>
</comment>
<keyword evidence="3" id="KW-0238">DNA-binding</keyword>
<dbReference type="GO" id="GO:0003677">
    <property type="term" value="F:DNA binding"/>
    <property type="evidence" value="ECO:0007669"/>
    <property type="project" value="UniProtKB-KW"/>
</dbReference>
<dbReference type="CDD" id="cd17256">
    <property type="entry name" value="RMtype1_S_EcoJA65PI-TRD1-CR1_like"/>
    <property type="match status" value="1"/>
</dbReference>
<keyword evidence="2" id="KW-0680">Restriction system</keyword>